<evidence type="ECO:0000313" key="9">
    <source>
        <dbReference type="EMBL" id="JAI61708.1"/>
    </source>
</evidence>
<sequence>MASSRSLHGPSYFPNYYSLEDILATNEKLPCKFEKTVVGMGYLDSSGRSKDLDKGTKLELPLWLAAALGPRRKLVTCHLPRAFNERYREILRADATIVDLQGLAPYFYEFGRHLLPLVGAEGVTLGQLLTETLKQRLRRVMDSSLHCLEDDAAVHKARFDHLERTLFHTGRRMYQDHQLWLARRCHIITSIASTEQSGKRKLSEIS</sequence>
<name>A0A0P4W830_SCYOL</name>
<evidence type="ECO:0000256" key="6">
    <source>
        <dbReference type="RuleBase" id="RU367161"/>
    </source>
</evidence>
<dbReference type="InterPro" id="IPR038437">
    <property type="entry name" value="GINS_Psf3_sf"/>
</dbReference>
<dbReference type="GO" id="GO:0000811">
    <property type="term" value="C:GINS complex"/>
    <property type="evidence" value="ECO:0007669"/>
    <property type="project" value="UniProtKB-UniRule"/>
</dbReference>
<dbReference type="InterPro" id="IPR010492">
    <property type="entry name" value="GINS_Psf3"/>
</dbReference>
<dbReference type="EMBL" id="GDRN01083172">
    <property type="protein sequence ID" value="JAI61708.1"/>
    <property type="molecule type" value="Transcribed_RNA"/>
</dbReference>
<dbReference type="PANTHER" id="PTHR22768:SF0">
    <property type="entry name" value="DNA REPLICATION COMPLEX GINS PROTEIN PSF3"/>
    <property type="match status" value="1"/>
</dbReference>
<evidence type="ECO:0000256" key="4">
    <source>
        <dbReference type="ARBA" id="ARBA00023242"/>
    </source>
</evidence>
<dbReference type="InterPro" id="IPR055221">
    <property type="entry name" value="PSF3_N"/>
</dbReference>
<dbReference type="GO" id="GO:1902975">
    <property type="term" value="P:mitotic DNA replication initiation"/>
    <property type="evidence" value="ECO:0007669"/>
    <property type="project" value="TreeGrafter"/>
</dbReference>
<evidence type="ECO:0000259" key="8">
    <source>
        <dbReference type="Pfam" id="PF22466"/>
    </source>
</evidence>
<feature type="domain" description="GINS subunit" evidence="7">
    <location>
        <begin position="83"/>
        <end position="181"/>
    </location>
</feature>
<dbReference type="SUPFAM" id="SSF158573">
    <property type="entry name" value="GINS helical bundle-like"/>
    <property type="match status" value="1"/>
</dbReference>
<evidence type="ECO:0000256" key="3">
    <source>
        <dbReference type="ARBA" id="ARBA00022705"/>
    </source>
</evidence>
<evidence type="ECO:0000259" key="7">
    <source>
        <dbReference type="Pfam" id="PF05916"/>
    </source>
</evidence>
<evidence type="ECO:0000256" key="2">
    <source>
        <dbReference type="ARBA" id="ARBA00006343"/>
    </source>
</evidence>
<dbReference type="CDD" id="cd11713">
    <property type="entry name" value="GINS_A_psf3"/>
    <property type="match status" value="1"/>
</dbReference>
<evidence type="ECO:0000256" key="1">
    <source>
        <dbReference type="ARBA" id="ARBA00004123"/>
    </source>
</evidence>
<organism evidence="9">
    <name type="scientific">Scylla olivacea</name>
    <name type="common">Orange mud crab</name>
    <name type="synonym">Cancer olivacea</name>
    <dbReference type="NCBI Taxonomy" id="85551"/>
    <lineage>
        <taxon>Eukaryota</taxon>
        <taxon>Metazoa</taxon>
        <taxon>Ecdysozoa</taxon>
        <taxon>Arthropoda</taxon>
        <taxon>Crustacea</taxon>
        <taxon>Multicrustacea</taxon>
        <taxon>Malacostraca</taxon>
        <taxon>Eumalacostraca</taxon>
        <taxon>Eucarida</taxon>
        <taxon>Decapoda</taxon>
        <taxon>Pleocyemata</taxon>
        <taxon>Brachyura</taxon>
        <taxon>Eubrachyura</taxon>
        <taxon>Portunoidea</taxon>
        <taxon>Portunidae</taxon>
        <taxon>Portuninae</taxon>
        <taxon>Scylla</taxon>
    </lineage>
</organism>
<evidence type="ECO:0000256" key="5">
    <source>
        <dbReference type="ARBA" id="ARBA00045258"/>
    </source>
</evidence>
<keyword evidence="4 6" id="KW-0539">Nucleus</keyword>
<dbReference type="Gene3D" id="1.20.58.2050">
    <property type="match status" value="1"/>
</dbReference>
<comment type="subunit">
    <text evidence="6">Component of the GINS complex.</text>
</comment>
<comment type="function">
    <text evidence="6">The GINS complex plays an essential role in the initiation of DNA replication.</text>
</comment>
<feature type="domain" description="DNA replication complex GINS protein PSF3 N-terminal" evidence="8">
    <location>
        <begin position="17"/>
        <end position="68"/>
    </location>
</feature>
<accession>A0A0P4W830</accession>
<dbReference type="CDD" id="cd21693">
    <property type="entry name" value="GINS_B_Psf3"/>
    <property type="match status" value="1"/>
</dbReference>
<reference evidence="9" key="1">
    <citation type="submission" date="2015-09" db="EMBL/GenBank/DDBJ databases">
        <title>Scylla olivacea transcriptome.</title>
        <authorList>
            <person name="Ikhwanuddin M."/>
        </authorList>
    </citation>
    <scope>NUCLEOTIDE SEQUENCE</scope>
</reference>
<dbReference type="Pfam" id="PF05916">
    <property type="entry name" value="Sld5"/>
    <property type="match status" value="1"/>
</dbReference>
<dbReference type="PANTHER" id="PTHR22768">
    <property type="entry name" value="DNA REPLICATION COMPLEX GINS PROTEIN PSF3"/>
    <property type="match status" value="1"/>
</dbReference>
<protein>
    <recommendedName>
        <fullName evidence="6">DNA replication complex GINS protein PSF3</fullName>
    </recommendedName>
</protein>
<comment type="subcellular location">
    <subcellularLocation>
        <location evidence="1 6">Nucleus</location>
    </subcellularLocation>
</comment>
<dbReference type="InterPro" id="IPR036224">
    <property type="entry name" value="GINS_bundle-like_dom_sf"/>
</dbReference>
<proteinExistence type="inferred from homology"/>
<comment type="similarity">
    <text evidence="2 6">Belongs to the GINS3/PSF3 family.</text>
</comment>
<dbReference type="InterPro" id="IPR021151">
    <property type="entry name" value="GINS_A"/>
</dbReference>
<dbReference type="AlphaFoldDB" id="A0A0P4W830"/>
<dbReference type="SUPFAM" id="SSF160059">
    <property type="entry name" value="PriA/YqbF domain"/>
    <property type="match status" value="1"/>
</dbReference>
<keyword evidence="3 6" id="KW-0235">DNA replication</keyword>
<comment type="function">
    <text evidence="5">Required for correct functioning of the GINS complex, a complex that plays an essential role in the initiation of DNA replication, and progression of DNA replication forks. GINS complex is a core component of CDC45-MCM-GINS (CMG) helicase, the molecular machine that unwinds template DNA during replication, and around which the replisome is built.</text>
</comment>
<dbReference type="Pfam" id="PF22466">
    <property type="entry name" value="PSF3_N"/>
    <property type="match status" value="1"/>
</dbReference>